<evidence type="ECO:0000313" key="15">
    <source>
        <dbReference type="EMBL" id="MBD2316171.1"/>
    </source>
</evidence>
<comment type="caution">
    <text evidence="15">The sequence shown here is derived from an EMBL/GenBank/DDBJ whole genome shotgun (WGS) entry which is preliminary data.</text>
</comment>
<dbReference type="PROSITE" id="PS51198">
    <property type="entry name" value="UVRD_HELICASE_ATP_BIND"/>
    <property type="match status" value="1"/>
</dbReference>
<dbReference type="InterPro" id="IPR014016">
    <property type="entry name" value="UvrD-like_ATP-bd"/>
</dbReference>
<keyword evidence="5 11" id="KW-0067">ATP-binding</keyword>
<dbReference type="Proteomes" id="UP000618445">
    <property type="component" value="Unassembled WGS sequence"/>
</dbReference>
<evidence type="ECO:0000259" key="14">
    <source>
        <dbReference type="PROSITE" id="PS51217"/>
    </source>
</evidence>
<dbReference type="Gene3D" id="1.10.486.10">
    <property type="entry name" value="PCRA, domain 4"/>
    <property type="match status" value="1"/>
</dbReference>
<dbReference type="PANTHER" id="PTHR11070">
    <property type="entry name" value="UVRD / RECB / PCRA DNA HELICASE FAMILY MEMBER"/>
    <property type="match status" value="1"/>
</dbReference>
<comment type="catalytic activity">
    <reaction evidence="8">
        <text>Couples ATP hydrolysis with the unwinding of duplex DNA by translocating in the 3'-5' direction.</text>
        <dbReference type="EC" id="5.6.2.4"/>
    </reaction>
</comment>
<dbReference type="GO" id="GO:0004386">
    <property type="term" value="F:helicase activity"/>
    <property type="evidence" value="ECO:0007669"/>
    <property type="project" value="UniProtKB-KW"/>
</dbReference>
<dbReference type="PANTHER" id="PTHR11070:SF2">
    <property type="entry name" value="ATP-DEPENDENT DNA HELICASE SRS2"/>
    <property type="match status" value="1"/>
</dbReference>
<evidence type="ECO:0000256" key="6">
    <source>
        <dbReference type="ARBA" id="ARBA00023125"/>
    </source>
</evidence>
<dbReference type="Pfam" id="PF13361">
    <property type="entry name" value="UvrD_C"/>
    <property type="match status" value="2"/>
</dbReference>
<keyword evidence="3 11" id="KW-0378">Hydrolase</keyword>
<evidence type="ECO:0000256" key="1">
    <source>
        <dbReference type="ARBA" id="ARBA00009922"/>
    </source>
</evidence>
<feature type="domain" description="UvrD-like helicase C-terminal" evidence="14">
    <location>
        <begin position="378"/>
        <end position="649"/>
    </location>
</feature>
<evidence type="ECO:0000256" key="7">
    <source>
        <dbReference type="ARBA" id="ARBA00023235"/>
    </source>
</evidence>
<evidence type="ECO:0000256" key="10">
    <source>
        <dbReference type="ARBA" id="ARBA00048988"/>
    </source>
</evidence>
<evidence type="ECO:0000256" key="9">
    <source>
        <dbReference type="ARBA" id="ARBA00034808"/>
    </source>
</evidence>
<dbReference type="PROSITE" id="PS51217">
    <property type="entry name" value="UVRD_HELICASE_CTER"/>
    <property type="match status" value="1"/>
</dbReference>
<evidence type="ECO:0000256" key="11">
    <source>
        <dbReference type="PROSITE-ProRule" id="PRU00560"/>
    </source>
</evidence>
<evidence type="ECO:0000259" key="13">
    <source>
        <dbReference type="PROSITE" id="PS51198"/>
    </source>
</evidence>
<comment type="catalytic activity">
    <reaction evidence="10">
        <text>ATP + H2O = ADP + phosphate + H(+)</text>
        <dbReference type="Rhea" id="RHEA:13065"/>
        <dbReference type="ChEBI" id="CHEBI:15377"/>
        <dbReference type="ChEBI" id="CHEBI:15378"/>
        <dbReference type="ChEBI" id="CHEBI:30616"/>
        <dbReference type="ChEBI" id="CHEBI:43474"/>
        <dbReference type="ChEBI" id="CHEBI:456216"/>
        <dbReference type="EC" id="5.6.2.4"/>
    </reaction>
</comment>
<evidence type="ECO:0000256" key="5">
    <source>
        <dbReference type="ARBA" id="ARBA00022840"/>
    </source>
</evidence>
<proteinExistence type="inferred from homology"/>
<evidence type="ECO:0000313" key="16">
    <source>
        <dbReference type="Proteomes" id="UP000618445"/>
    </source>
</evidence>
<gene>
    <name evidence="15" type="ORF">H6G05_04830</name>
</gene>
<sequence length="774" mass="86801">MVTPETLNQLRSTLRKGQQTMADWQGGELAVSAVPGAGKSTGMAVAAAIAIANFNLHRQKQLVIVTFTRSAVSNIRKKVSEHLKNLRLPQSSFTVSTLHSLAYNIASTHRELSGFGAGETKIISDSLKQKLIRNATNIWVKENPKLYDLLLEGKNFDGEDTERLRRQTVLRTDVLPSLAREAIATAKSSGLSATELREAEAPDGGDILAIAAGLYETYERLLRQEGAIDYDDMILGALRVLRNEGVRKYWQERIFAVFEDEAQDSSPLQTELLEILAQNALTPQPPLPEGEGESNFLLPSPSGRGSEGEGKNLMRVGDPNQAINSTFTPADPRFFNEFCDRCSLNSQLSTLDQAGRSTRNVMRAANYMLHWVNHSEYAKIEKPFRQQRIHPVDADDPQANANPEPIGKGVEIYLPNTVDDIEHEMTMIGDRIKQLLAQDPKLSIAILVRQHNQGRFVAEALAWLTKEHEIKIYDVEQSDRRSRVPMDMLAILKFMERPHSPDNLKLALEVLKDRQKISSQQDLNALASNPEKFLYPTLLDPALSQLAQETQAKCIGLLRAKIELPLYNLIPFIAFTIYDEEAGLLATADKLGDRLNQQLVGSYSMQTVIESLREIVESENFEAVEDENLEGRYMTSGQVTLISLHKAKGLDWDVVFMPFLHKRICPGEAYIPESVKFLGDFGLPEVTRAQIRAIVHGDRLPNAEEAWRQCSYLKQAEEFRLLYVGMTRAKRLLWLSAAQSAPFSWNTLENRTENAAICPVITELAKKFPELVSW</sequence>
<dbReference type="EMBL" id="JACJQY010000005">
    <property type="protein sequence ID" value="MBD2316171.1"/>
    <property type="molecule type" value="Genomic_DNA"/>
</dbReference>
<reference evidence="15 16" key="1">
    <citation type="journal article" date="2020" name="ISME J.">
        <title>Comparative genomics reveals insights into cyanobacterial evolution and habitat adaptation.</title>
        <authorList>
            <person name="Chen M.Y."/>
            <person name="Teng W.K."/>
            <person name="Zhao L."/>
            <person name="Hu C.X."/>
            <person name="Zhou Y.K."/>
            <person name="Han B.P."/>
            <person name="Song L.R."/>
            <person name="Shu W.S."/>
        </authorList>
    </citation>
    <scope>NUCLEOTIDE SEQUENCE [LARGE SCALE GENOMIC DNA]</scope>
    <source>
        <strain evidence="15 16">FACHB-1050</strain>
    </source>
</reference>
<evidence type="ECO:0000256" key="12">
    <source>
        <dbReference type="SAM" id="MobiDB-lite"/>
    </source>
</evidence>
<dbReference type="RefSeq" id="WP_190576798.1">
    <property type="nucleotide sequence ID" value="NZ_CAWPQU010000045.1"/>
</dbReference>
<feature type="domain" description="UvrD-like helicase ATP-binding" evidence="13">
    <location>
        <begin position="12"/>
        <end position="358"/>
    </location>
</feature>
<keyword evidence="7" id="KW-0413">Isomerase</keyword>
<evidence type="ECO:0000256" key="2">
    <source>
        <dbReference type="ARBA" id="ARBA00022741"/>
    </source>
</evidence>
<evidence type="ECO:0000256" key="8">
    <source>
        <dbReference type="ARBA" id="ARBA00034617"/>
    </source>
</evidence>
<accession>A0ABR8C8Y2</accession>
<comment type="similarity">
    <text evidence="1">Belongs to the helicase family. UvrD subfamily.</text>
</comment>
<dbReference type="InterPro" id="IPR000212">
    <property type="entry name" value="DNA_helicase_UvrD/REP"/>
</dbReference>
<keyword evidence="4 11" id="KW-0347">Helicase</keyword>
<dbReference type="EC" id="5.6.2.4" evidence="9"/>
<protein>
    <recommendedName>
        <fullName evidence="9">DNA 3'-5' helicase</fullName>
        <ecNumber evidence="9">5.6.2.4</ecNumber>
    </recommendedName>
</protein>
<evidence type="ECO:0000256" key="3">
    <source>
        <dbReference type="ARBA" id="ARBA00022801"/>
    </source>
</evidence>
<dbReference type="InterPro" id="IPR014017">
    <property type="entry name" value="DNA_helicase_UvrD-like_C"/>
</dbReference>
<keyword evidence="2 11" id="KW-0547">Nucleotide-binding</keyword>
<dbReference type="SUPFAM" id="SSF52540">
    <property type="entry name" value="P-loop containing nucleoside triphosphate hydrolases"/>
    <property type="match status" value="1"/>
</dbReference>
<dbReference type="InterPro" id="IPR027417">
    <property type="entry name" value="P-loop_NTPase"/>
</dbReference>
<keyword evidence="6" id="KW-0238">DNA-binding</keyword>
<organism evidence="15 16">
    <name type="scientific">Phormidium tenue FACHB-1050</name>
    <dbReference type="NCBI Taxonomy" id="2692857"/>
    <lineage>
        <taxon>Bacteria</taxon>
        <taxon>Bacillati</taxon>
        <taxon>Cyanobacteriota</taxon>
        <taxon>Cyanophyceae</taxon>
        <taxon>Oscillatoriophycideae</taxon>
        <taxon>Oscillatoriales</taxon>
        <taxon>Oscillatoriaceae</taxon>
        <taxon>Phormidium</taxon>
    </lineage>
</organism>
<dbReference type="InterPro" id="IPR013986">
    <property type="entry name" value="DExx_box_DNA_helicase_dom_sf"/>
</dbReference>
<name>A0ABR8C8Y2_9CYAN</name>
<feature type="binding site" evidence="11">
    <location>
        <begin position="33"/>
        <end position="40"/>
    </location>
    <ligand>
        <name>ATP</name>
        <dbReference type="ChEBI" id="CHEBI:30616"/>
    </ligand>
</feature>
<dbReference type="Gene3D" id="1.10.10.160">
    <property type="match status" value="1"/>
</dbReference>
<dbReference type="Gene3D" id="3.40.50.300">
    <property type="entry name" value="P-loop containing nucleotide triphosphate hydrolases"/>
    <property type="match status" value="2"/>
</dbReference>
<keyword evidence="16" id="KW-1185">Reference proteome</keyword>
<evidence type="ECO:0000256" key="4">
    <source>
        <dbReference type="ARBA" id="ARBA00022806"/>
    </source>
</evidence>
<dbReference type="Pfam" id="PF00580">
    <property type="entry name" value="UvrD-helicase"/>
    <property type="match status" value="1"/>
</dbReference>
<feature type="region of interest" description="Disordered" evidence="12">
    <location>
        <begin position="282"/>
        <end position="313"/>
    </location>
</feature>